<reference evidence="10 11" key="1">
    <citation type="submission" date="2019-08" db="EMBL/GenBank/DDBJ databases">
        <title>Genome of Vicingus serpentipes NCIMB 15042.</title>
        <authorList>
            <person name="Bowman J.P."/>
        </authorList>
    </citation>
    <scope>NUCLEOTIDE SEQUENCE [LARGE SCALE GENOMIC DNA]</scope>
    <source>
        <strain evidence="10 11">NCIMB 15042</strain>
    </source>
</reference>
<keyword evidence="4" id="KW-0732">Signal</keyword>
<gene>
    <name evidence="10" type="ORF">FRY74_08805</name>
</gene>
<dbReference type="InterPro" id="IPR035986">
    <property type="entry name" value="PKD_dom_sf"/>
</dbReference>
<dbReference type="PANTHER" id="PTHR47466:SF1">
    <property type="entry name" value="METALLOPROTEASE MEP1 (AFU_ORTHOLOGUE AFUA_1G07730)-RELATED"/>
    <property type="match status" value="1"/>
</dbReference>
<dbReference type="CDD" id="cd04275">
    <property type="entry name" value="ZnMc_pappalysin_like"/>
    <property type="match status" value="1"/>
</dbReference>
<dbReference type="PANTHER" id="PTHR47466">
    <property type="match status" value="1"/>
</dbReference>
<protein>
    <submittedName>
        <fullName evidence="10">PKD domain-containing protein</fullName>
    </submittedName>
</protein>
<dbReference type="OrthoDB" id="9792152at2"/>
<comment type="caution">
    <text evidence="10">The sequence shown here is derived from an EMBL/GenBank/DDBJ whole genome shotgun (WGS) entry which is preliminary data.</text>
</comment>
<evidence type="ECO:0000256" key="1">
    <source>
        <dbReference type="ARBA" id="ARBA00008721"/>
    </source>
</evidence>
<dbReference type="EMBL" id="VOOS01000003">
    <property type="protein sequence ID" value="TXB65512.1"/>
    <property type="molecule type" value="Genomic_DNA"/>
</dbReference>
<evidence type="ECO:0000256" key="5">
    <source>
        <dbReference type="ARBA" id="ARBA00022801"/>
    </source>
</evidence>
<name>A0A5C6RVX4_9FLAO</name>
<dbReference type="GO" id="GO:0008237">
    <property type="term" value="F:metallopeptidase activity"/>
    <property type="evidence" value="ECO:0007669"/>
    <property type="project" value="UniProtKB-KW"/>
</dbReference>
<evidence type="ECO:0000259" key="9">
    <source>
        <dbReference type="PROSITE" id="PS50093"/>
    </source>
</evidence>
<dbReference type="Pfam" id="PF18911">
    <property type="entry name" value="PKD_4"/>
    <property type="match status" value="2"/>
</dbReference>
<dbReference type="PROSITE" id="PS50093">
    <property type="entry name" value="PKD"/>
    <property type="match status" value="2"/>
</dbReference>
<evidence type="ECO:0000256" key="6">
    <source>
        <dbReference type="ARBA" id="ARBA00022833"/>
    </source>
</evidence>
<dbReference type="SUPFAM" id="SSF55486">
    <property type="entry name" value="Metalloproteases ('zincins'), catalytic domain"/>
    <property type="match status" value="1"/>
</dbReference>
<dbReference type="Pfam" id="PF05572">
    <property type="entry name" value="Peptidase_M43"/>
    <property type="match status" value="1"/>
</dbReference>
<sequence>MKKITLSLLSFFMVFMLFGQKLIQNPNIQSPQSQTLTTAPLNFEQISQQLLNNAQRTPDGLVRCFSTEYEQLQRMQNPQMESIEDFEAWLAPKVAAYKASLSNGNTNKAVITVPVIMHIIHNSTESVGQGRNISQAQATSQITILNEDFRRLNADAVNTPAAFLPVAADLEINFVPALRYASNHPLAGQTLAEPGINRVSTADIAGINNTTNGYSTATIDATIKPATYWDRTEVMNVWVCQIQGGILGYAQFPSSSGLGGLNANGGSANTDGLVLGYTYTGTGGVTTAPFNKGRTATHEIGHWAGLRHIWGDGACGTDDFVADTPESDAANYGCTQTHVSCGSTDMVQNYMDYSDDACMNLFTEGQKARVTQVFANSPGRSELPTSTLGSTLVTTAQFVGTPTTVNVGGSVTFTDQSQSPDNITSWNWSFPGGTPNSFVGQTPPAISYAAAGQYNVTLVITDDNAGGDTEAKTNYINVVNAAACDTLLNILDSDTLRIYSTASGFAAGMNEYDLTPTAEKYLTNSPYSYVTSADVYLFGVADGGNGATVRLKVWDDNSGVPGNVLDSVEFTLADLAATLAGAGGQGLLNLPFDNAVNVGSNDFYVGLSYHNYDVNNGDALGVVSNSIFDPGANTTYTVYDPGSGNAWFAYDALFGNPYTVYISPHMSLDAPTATISTNTTTICAGETVDFDASSSVNTTGYNWVFNGGSPTSASTATETVTYVAAGTPRAYLIVDGNCGSIAIDSVDITVTSSNTVGAASSS</sequence>
<evidence type="ECO:0000313" key="10">
    <source>
        <dbReference type="EMBL" id="TXB65512.1"/>
    </source>
</evidence>
<dbReference type="InterPro" id="IPR022409">
    <property type="entry name" value="PKD/Chitinase_dom"/>
</dbReference>
<dbReference type="AlphaFoldDB" id="A0A5C6RVX4"/>
<feature type="non-terminal residue" evidence="10">
    <location>
        <position position="762"/>
    </location>
</feature>
<comment type="similarity">
    <text evidence="1">Belongs to the peptidase M43B family.</text>
</comment>
<keyword evidence="11" id="KW-1185">Reference proteome</keyword>
<dbReference type="InterPro" id="IPR024079">
    <property type="entry name" value="MetalloPept_cat_dom_sf"/>
</dbReference>
<dbReference type="GO" id="GO:0006508">
    <property type="term" value="P:proteolysis"/>
    <property type="evidence" value="ECO:0007669"/>
    <property type="project" value="UniProtKB-KW"/>
</dbReference>
<dbReference type="InterPro" id="IPR000601">
    <property type="entry name" value="PKD_dom"/>
</dbReference>
<dbReference type="InterPro" id="IPR013783">
    <property type="entry name" value="Ig-like_fold"/>
</dbReference>
<dbReference type="Gene3D" id="2.60.40.10">
    <property type="entry name" value="Immunoglobulins"/>
    <property type="match status" value="2"/>
</dbReference>
<keyword evidence="5" id="KW-0378">Hydrolase</keyword>
<keyword evidence="8" id="KW-1015">Disulfide bond</keyword>
<keyword evidence="6" id="KW-0862">Zinc</keyword>
<keyword evidence="2" id="KW-0645">Protease</keyword>
<proteinExistence type="inferred from homology"/>
<feature type="domain" description="PKD" evidence="9">
    <location>
        <begin position="671"/>
        <end position="751"/>
    </location>
</feature>
<dbReference type="Proteomes" id="UP000321721">
    <property type="component" value="Unassembled WGS sequence"/>
</dbReference>
<evidence type="ECO:0000256" key="4">
    <source>
        <dbReference type="ARBA" id="ARBA00022729"/>
    </source>
</evidence>
<evidence type="ECO:0000313" key="11">
    <source>
        <dbReference type="Proteomes" id="UP000321721"/>
    </source>
</evidence>
<organism evidence="10 11">
    <name type="scientific">Vicingus serpentipes</name>
    <dbReference type="NCBI Taxonomy" id="1926625"/>
    <lineage>
        <taxon>Bacteria</taxon>
        <taxon>Pseudomonadati</taxon>
        <taxon>Bacteroidota</taxon>
        <taxon>Flavobacteriia</taxon>
        <taxon>Flavobacteriales</taxon>
        <taxon>Vicingaceae</taxon>
        <taxon>Vicingus</taxon>
    </lineage>
</organism>
<dbReference type="InterPro" id="IPR008754">
    <property type="entry name" value="Peptidase_M43"/>
</dbReference>
<evidence type="ECO:0000256" key="7">
    <source>
        <dbReference type="ARBA" id="ARBA00023049"/>
    </source>
</evidence>
<keyword evidence="7" id="KW-0482">Metalloprotease</keyword>
<dbReference type="GO" id="GO:0046872">
    <property type="term" value="F:metal ion binding"/>
    <property type="evidence" value="ECO:0007669"/>
    <property type="project" value="UniProtKB-KW"/>
</dbReference>
<evidence type="ECO:0000256" key="8">
    <source>
        <dbReference type="ARBA" id="ARBA00023157"/>
    </source>
</evidence>
<keyword evidence="3" id="KW-0479">Metal-binding</keyword>
<dbReference type="CDD" id="cd00146">
    <property type="entry name" value="PKD"/>
    <property type="match status" value="2"/>
</dbReference>
<dbReference type="SUPFAM" id="SSF49299">
    <property type="entry name" value="PKD domain"/>
    <property type="match status" value="2"/>
</dbReference>
<evidence type="ECO:0000256" key="2">
    <source>
        <dbReference type="ARBA" id="ARBA00022670"/>
    </source>
</evidence>
<dbReference type="SMART" id="SM00089">
    <property type="entry name" value="PKD"/>
    <property type="match status" value="2"/>
</dbReference>
<dbReference type="Gene3D" id="3.40.390.10">
    <property type="entry name" value="Collagenase (Catalytic Domain)"/>
    <property type="match status" value="1"/>
</dbReference>
<dbReference type="RefSeq" id="WP_147100609.1">
    <property type="nucleotide sequence ID" value="NZ_VOOS01000003.1"/>
</dbReference>
<evidence type="ECO:0000256" key="3">
    <source>
        <dbReference type="ARBA" id="ARBA00022723"/>
    </source>
</evidence>
<accession>A0A5C6RVX4</accession>
<feature type="domain" description="PKD" evidence="9">
    <location>
        <begin position="394"/>
        <end position="483"/>
    </location>
</feature>